<dbReference type="InterPro" id="IPR001678">
    <property type="entry name" value="MeTrfase_RsmB-F_NOP2_dom"/>
</dbReference>
<dbReference type="CDD" id="cd02440">
    <property type="entry name" value="AdoMet_MTases"/>
    <property type="match status" value="1"/>
</dbReference>
<evidence type="ECO:0000259" key="6">
    <source>
        <dbReference type="PROSITE" id="PS51686"/>
    </source>
</evidence>
<dbReference type="InterPro" id="IPR023267">
    <property type="entry name" value="RCMT"/>
</dbReference>
<feature type="active site" description="Nucleophile" evidence="5">
    <location>
        <position position="195"/>
    </location>
</feature>
<dbReference type="SUPFAM" id="SSF53335">
    <property type="entry name" value="S-adenosyl-L-methionine-dependent methyltransferases"/>
    <property type="match status" value="1"/>
</dbReference>
<evidence type="ECO:0000256" key="4">
    <source>
        <dbReference type="ARBA" id="ARBA00022884"/>
    </source>
</evidence>
<dbReference type="GO" id="GO:0008173">
    <property type="term" value="F:RNA methyltransferase activity"/>
    <property type="evidence" value="ECO:0007669"/>
    <property type="project" value="InterPro"/>
</dbReference>
<dbReference type="Gene3D" id="3.30.70.1170">
    <property type="entry name" value="Sun protein, domain 3"/>
    <property type="match status" value="1"/>
</dbReference>
<reference evidence="7" key="2">
    <citation type="journal article" date="2021" name="PeerJ">
        <title>Extensive microbial diversity within the chicken gut microbiome revealed by metagenomics and culture.</title>
        <authorList>
            <person name="Gilroy R."/>
            <person name="Ravi A."/>
            <person name="Getino M."/>
            <person name="Pursley I."/>
            <person name="Horton D.L."/>
            <person name="Alikhan N.F."/>
            <person name="Baker D."/>
            <person name="Gharbi K."/>
            <person name="Hall N."/>
            <person name="Watson M."/>
            <person name="Adriaenssens E.M."/>
            <person name="Foster-Nyarko E."/>
            <person name="Jarju S."/>
            <person name="Secka A."/>
            <person name="Antonio M."/>
            <person name="Oren A."/>
            <person name="Chaudhuri R.R."/>
            <person name="La Ragione R."/>
            <person name="Hildebrand F."/>
            <person name="Pallen M.J."/>
        </authorList>
    </citation>
    <scope>NUCLEOTIDE SEQUENCE</scope>
    <source>
        <strain evidence="7">F1-3629</strain>
    </source>
</reference>
<evidence type="ECO:0000313" key="8">
    <source>
        <dbReference type="Proteomes" id="UP000771749"/>
    </source>
</evidence>
<protein>
    <submittedName>
        <fullName evidence="7">rRNA cytosine-C5-methyltransferase</fullName>
    </submittedName>
</protein>
<dbReference type="Gene3D" id="3.40.50.150">
    <property type="entry name" value="Vaccinia Virus protein VP39"/>
    <property type="match status" value="1"/>
</dbReference>
<reference evidence="7" key="1">
    <citation type="submission" date="2020-10" db="EMBL/GenBank/DDBJ databases">
        <authorList>
            <person name="Gilroy R."/>
        </authorList>
    </citation>
    <scope>NUCLEOTIDE SEQUENCE</scope>
    <source>
        <strain evidence="7">F1-3629</strain>
    </source>
</reference>
<dbReference type="Proteomes" id="UP000771749">
    <property type="component" value="Unassembled WGS sequence"/>
</dbReference>
<feature type="binding site" evidence="5">
    <location>
        <position position="98"/>
    </location>
    <ligand>
        <name>S-adenosyl-L-methionine</name>
        <dbReference type="ChEBI" id="CHEBI:59789"/>
    </ligand>
</feature>
<comment type="caution">
    <text evidence="7">The sequence shown here is derived from an EMBL/GenBank/DDBJ whole genome shotgun (WGS) entry which is preliminary data.</text>
</comment>
<accession>A0A940DNP8</accession>
<dbReference type="PROSITE" id="PS51686">
    <property type="entry name" value="SAM_MT_RSMB_NOP"/>
    <property type="match status" value="1"/>
</dbReference>
<dbReference type="AlphaFoldDB" id="A0A940DNP8"/>
<dbReference type="PRINTS" id="PR02008">
    <property type="entry name" value="RCMTFAMILY"/>
</dbReference>
<keyword evidence="1 5" id="KW-0489">Methyltransferase</keyword>
<keyword evidence="4 5" id="KW-0694">RNA-binding</keyword>
<feature type="binding site" evidence="5">
    <location>
        <begin position="70"/>
        <end position="76"/>
    </location>
    <ligand>
        <name>S-adenosyl-L-methionine</name>
        <dbReference type="ChEBI" id="CHEBI:59789"/>
    </ligand>
</feature>
<dbReference type="Pfam" id="PF13636">
    <property type="entry name" value="Methyltranf_PUA"/>
    <property type="match status" value="1"/>
</dbReference>
<evidence type="ECO:0000256" key="3">
    <source>
        <dbReference type="ARBA" id="ARBA00022691"/>
    </source>
</evidence>
<evidence type="ECO:0000256" key="2">
    <source>
        <dbReference type="ARBA" id="ARBA00022679"/>
    </source>
</evidence>
<dbReference type="InterPro" id="IPR029063">
    <property type="entry name" value="SAM-dependent_MTases_sf"/>
</dbReference>
<gene>
    <name evidence="7" type="ORF">IAC07_06245</name>
</gene>
<dbReference type="EMBL" id="JADIMJ010000092">
    <property type="protein sequence ID" value="MBO8454304.1"/>
    <property type="molecule type" value="Genomic_DNA"/>
</dbReference>
<feature type="binding site" evidence="5">
    <location>
        <position position="142"/>
    </location>
    <ligand>
        <name>S-adenosyl-L-methionine</name>
        <dbReference type="ChEBI" id="CHEBI:59789"/>
    </ligand>
</feature>
<evidence type="ECO:0000256" key="1">
    <source>
        <dbReference type="ARBA" id="ARBA00022603"/>
    </source>
</evidence>
<evidence type="ECO:0000313" key="7">
    <source>
        <dbReference type="EMBL" id="MBO8454304.1"/>
    </source>
</evidence>
<dbReference type="InterPro" id="IPR049560">
    <property type="entry name" value="MeTrfase_RsmB-F_NOP2_cat"/>
</dbReference>
<dbReference type="GO" id="GO:0003723">
    <property type="term" value="F:RNA binding"/>
    <property type="evidence" value="ECO:0007669"/>
    <property type="project" value="UniProtKB-UniRule"/>
</dbReference>
<comment type="similarity">
    <text evidence="5">Belongs to the class I-like SAM-binding methyltransferase superfamily. RsmB/NOP family.</text>
</comment>
<dbReference type="InterPro" id="IPR027391">
    <property type="entry name" value="Nol1_Nop2_Fmu_2"/>
</dbReference>
<proteinExistence type="inferred from homology"/>
<name>A0A940DNP8_9BACT</name>
<dbReference type="PANTHER" id="PTHR22807:SF30">
    <property type="entry name" value="28S RRNA (CYTOSINE(4447)-C(5))-METHYLTRANSFERASE-RELATED"/>
    <property type="match status" value="1"/>
</dbReference>
<keyword evidence="2 5" id="KW-0808">Transferase</keyword>
<organism evidence="7 8">
    <name type="scientific">Candidatus Cryptobacteroides gallistercoris</name>
    <dbReference type="NCBI Taxonomy" id="2840765"/>
    <lineage>
        <taxon>Bacteria</taxon>
        <taxon>Pseudomonadati</taxon>
        <taxon>Bacteroidota</taxon>
        <taxon>Bacteroidia</taxon>
        <taxon>Bacteroidales</taxon>
        <taxon>Candidatus Cryptobacteroides</taxon>
    </lineage>
</organism>
<sequence length="415" mass="44314">MPPGRPVPWSEYGILMDSRPNFTLDPVFHAGGYYVQDSSAMFAGHVFRQALSRRISETGPGHLLKVLDLCAAPGGKTTDMAASLRLAAGDGFILAANEVVRQRAGILADNTAIWGDPNVVVTSADPEDFGKLPGYFDIIAADVPCSGEGMFRKDGKAAAQWSEANVALCQARQRRIIADAWASLAEGGILIYSTCTFNRYENDLNVKWICDNLGAVPIFGETDGEMLYPGIIGTGCGFLLVPGLVPGEGQYCSAVIKSGGTGGRIKSGSRKPAGTASGRLKDMIPPGLFTRAARLYDDGQTVRAVPEAIADEAEIIGTNVRTLSSGCTAGAIKGRDFIPSADLALSLLMSDGAWPQAEADLDTALKFLHRDPIRPECGKGYVCLTYRGLKLGFIKNIGDRCNNLHPQGRRIRMDI</sequence>
<evidence type="ECO:0000256" key="5">
    <source>
        <dbReference type="PROSITE-ProRule" id="PRU01023"/>
    </source>
</evidence>
<feature type="binding site" evidence="5">
    <location>
        <position position="125"/>
    </location>
    <ligand>
        <name>S-adenosyl-L-methionine</name>
        <dbReference type="ChEBI" id="CHEBI:59789"/>
    </ligand>
</feature>
<dbReference type="GO" id="GO:0001510">
    <property type="term" value="P:RNA methylation"/>
    <property type="evidence" value="ECO:0007669"/>
    <property type="project" value="InterPro"/>
</dbReference>
<keyword evidence="3 5" id="KW-0949">S-adenosyl-L-methionine</keyword>
<dbReference type="Pfam" id="PF01189">
    <property type="entry name" value="Methyltr_RsmB-F"/>
    <property type="match status" value="1"/>
</dbReference>
<dbReference type="Gene3D" id="2.30.130.60">
    <property type="match status" value="1"/>
</dbReference>
<feature type="domain" description="SAM-dependent MTase RsmB/NOP-type" evidence="6">
    <location>
        <begin position="1"/>
        <end position="258"/>
    </location>
</feature>
<dbReference type="PANTHER" id="PTHR22807">
    <property type="entry name" value="NOP2 YEAST -RELATED NOL1/NOP2/FMU SUN DOMAIN-CONTAINING"/>
    <property type="match status" value="1"/>
</dbReference>